<dbReference type="Gene3D" id="3.40.50.300">
    <property type="entry name" value="P-loop containing nucleotide triphosphate hydrolases"/>
    <property type="match status" value="1"/>
</dbReference>
<evidence type="ECO:0000256" key="7">
    <source>
        <dbReference type="ARBA" id="ARBA00022679"/>
    </source>
</evidence>
<dbReference type="FunFam" id="3.40.50.300:FF:000527">
    <property type="entry name" value="Tyrosine-protein kinase etk"/>
    <property type="match status" value="1"/>
</dbReference>
<feature type="transmembrane region" description="Helical" evidence="16">
    <location>
        <begin position="498"/>
        <end position="516"/>
    </location>
</feature>
<evidence type="ECO:0000256" key="12">
    <source>
        <dbReference type="ARBA" id="ARBA00022989"/>
    </source>
</evidence>
<comment type="catalytic activity">
    <reaction evidence="15">
        <text>L-tyrosyl-[protein] + ATP = O-phospho-L-tyrosyl-[protein] + ADP + H(+)</text>
        <dbReference type="Rhea" id="RHEA:10596"/>
        <dbReference type="Rhea" id="RHEA-COMP:10136"/>
        <dbReference type="Rhea" id="RHEA-COMP:20101"/>
        <dbReference type="ChEBI" id="CHEBI:15378"/>
        <dbReference type="ChEBI" id="CHEBI:30616"/>
        <dbReference type="ChEBI" id="CHEBI:46858"/>
        <dbReference type="ChEBI" id="CHEBI:61978"/>
        <dbReference type="ChEBI" id="CHEBI:456216"/>
        <dbReference type="EC" id="2.7.10.2"/>
    </reaction>
</comment>
<evidence type="ECO:0000256" key="13">
    <source>
        <dbReference type="ARBA" id="ARBA00023136"/>
    </source>
</evidence>
<keyword evidence="6" id="KW-0997">Cell inner membrane</keyword>
<proteinExistence type="inferred from homology"/>
<comment type="similarity">
    <text evidence="2">Belongs to the CpsD/CapB family.</text>
</comment>
<evidence type="ECO:0000256" key="6">
    <source>
        <dbReference type="ARBA" id="ARBA00022519"/>
    </source>
</evidence>
<keyword evidence="10 20" id="KW-0418">Kinase</keyword>
<keyword evidence="5" id="KW-1003">Cell membrane</keyword>
<evidence type="ECO:0000259" key="17">
    <source>
        <dbReference type="Pfam" id="PF02706"/>
    </source>
</evidence>
<evidence type="ECO:0000256" key="3">
    <source>
        <dbReference type="ARBA" id="ARBA00008883"/>
    </source>
</evidence>
<gene>
    <name evidence="20" type="primary">ptk</name>
    <name evidence="20" type="ORF">ERS417307_02813</name>
</gene>
<feature type="transmembrane region" description="Helical" evidence="16">
    <location>
        <begin position="29"/>
        <end position="48"/>
    </location>
</feature>
<evidence type="ECO:0000256" key="10">
    <source>
        <dbReference type="ARBA" id="ARBA00022777"/>
    </source>
</evidence>
<dbReference type="GO" id="GO:0004715">
    <property type="term" value="F:non-membrane spanning protein tyrosine kinase activity"/>
    <property type="evidence" value="ECO:0007669"/>
    <property type="project" value="UniProtKB-EC"/>
</dbReference>
<comment type="similarity">
    <text evidence="3">Belongs to the etk/wzc family.</text>
</comment>
<dbReference type="InterPro" id="IPR025669">
    <property type="entry name" value="AAA_dom"/>
</dbReference>
<evidence type="ECO:0000256" key="8">
    <source>
        <dbReference type="ARBA" id="ARBA00022692"/>
    </source>
</evidence>
<sequence>MIKNRTNAGKPADNFIRIQDLWGMFIPKWYWFALSLFVALATASLYLLSTPNIYTRTAVILIKDDSKNNSSASAMNEFADMGIFKSNTNINNELLTLKSPTLMTEVVKRLGLNEIYTIRRGLKRIELYKSSPILVTYLVDNKKNVSFDIEVDTQNKFYLSNFIVAGKETGERFEGNIGDSIQTSAGTLAISLTSQYENSFTGSTIQYSKEPADAVADSYTQKLRADLGNENATIINLSIDDASVQKAEDILNTLIEVYNEKWIQDKNQIAVSTSRFIGERLGVIENELGHVDENISNYKSEHLLPDVQAASSLYMSQSAENKKEIQTLTNQLTTAQYIRRELNSKDMNQPLPTNSGIANVNIESQIGEYNKMVLDRNRLIANSSEKNPLVKDLGNSMQSMKRTILQSVDNLIVSLNTQIRSIRQQEATTTQQLASNPSQAKYLLSVERQQKVKEELYLYLLQKREENELSQAFTAYNTRMITAPRGSALPTAPNKKNILLVALVLGLLVPAVIIFMQENMNTKVRGKKDLENLSVPCLGEIPLYLSNKKKNNKSPEHVIVVEESNRNIINEAFRVLRSNVDFIKNKNTQQKVFVVTSFNPGSGKSFLSMNIAMSFAIKGKKVLVIDGDLRHGTVSAYVGSPKKGLSDYLGYEETSWNELLITDKKYPNLHTIPVGTIPPNPTELLEDKSLATLIQALRNEYDYIFIDCPPIDIVADAQIIEQYADRTFFVVRAGLLDRSLLSELENIYQEKRFKNLSIILNGTESTGGRYSYRYGYSYGYHNGYASYCRDKK</sequence>
<dbReference type="AlphaFoldDB" id="A0A174JCE8"/>
<dbReference type="GO" id="GO:0042802">
    <property type="term" value="F:identical protein binding"/>
    <property type="evidence" value="ECO:0007669"/>
    <property type="project" value="UniProtKB-ARBA"/>
</dbReference>
<feature type="domain" description="AAA" evidence="18">
    <location>
        <begin position="591"/>
        <end position="711"/>
    </location>
</feature>
<keyword evidence="12 16" id="KW-1133">Transmembrane helix</keyword>
<dbReference type="InterPro" id="IPR003856">
    <property type="entry name" value="LPS_length_determ_N"/>
</dbReference>
<dbReference type="EMBL" id="CYZF01000008">
    <property type="protein sequence ID" value="CUO95567.1"/>
    <property type="molecule type" value="Genomic_DNA"/>
</dbReference>
<organism evidence="20 21">
    <name type="scientific">Bacteroides uniformis</name>
    <dbReference type="NCBI Taxonomy" id="820"/>
    <lineage>
        <taxon>Bacteria</taxon>
        <taxon>Pseudomonadati</taxon>
        <taxon>Bacteroidota</taxon>
        <taxon>Bacteroidia</taxon>
        <taxon>Bacteroidales</taxon>
        <taxon>Bacteroidaceae</taxon>
        <taxon>Bacteroides</taxon>
    </lineage>
</organism>
<accession>A0A174JCE8</accession>
<dbReference type="GO" id="GO:0005524">
    <property type="term" value="F:ATP binding"/>
    <property type="evidence" value="ECO:0007669"/>
    <property type="project" value="UniProtKB-KW"/>
</dbReference>
<dbReference type="InterPro" id="IPR032807">
    <property type="entry name" value="GNVR"/>
</dbReference>
<evidence type="ECO:0000256" key="4">
    <source>
        <dbReference type="ARBA" id="ARBA00011903"/>
    </source>
</evidence>
<dbReference type="CDD" id="cd05387">
    <property type="entry name" value="BY-kinase"/>
    <property type="match status" value="1"/>
</dbReference>
<dbReference type="RefSeq" id="WP_057088971.1">
    <property type="nucleotide sequence ID" value="NZ_CYZF01000008.1"/>
</dbReference>
<comment type="subcellular location">
    <subcellularLocation>
        <location evidence="1">Cell inner membrane</location>
        <topology evidence="1">Multi-pass membrane protein</topology>
    </subcellularLocation>
</comment>
<dbReference type="GO" id="GO:0005886">
    <property type="term" value="C:plasma membrane"/>
    <property type="evidence" value="ECO:0007669"/>
    <property type="project" value="UniProtKB-SubCell"/>
</dbReference>
<evidence type="ECO:0000256" key="9">
    <source>
        <dbReference type="ARBA" id="ARBA00022741"/>
    </source>
</evidence>
<dbReference type="PANTHER" id="PTHR32309">
    <property type="entry name" value="TYROSINE-PROTEIN KINASE"/>
    <property type="match status" value="1"/>
</dbReference>
<dbReference type="Pfam" id="PF02706">
    <property type="entry name" value="Wzz"/>
    <property type="match status" value="1"/>
</dbReference>
<dbReference type="InterPro" id="IPR027417">
    <property type="entry name" value="P-loop_NTPase"/>
</dbReference>
<dbReference type="Proteomes" id="UP000095419">
    <property type="component" value="Unassembled WGS sequence"/>
</dbReference>
<evidence type="ECO:0000256" key="2">
    <source>
        <dbReference type="ARBA" id="ARBA00007316"/>
    </source>
</evidence>
<reference evidence="20 21" key="1">
    <citation type="submission" date="2015-09" db="EMBL/GenBank/DDBJ databases">
        <authorList>
            <consortium name="Pathogen Informatics"/>
        </authorList>
    </citation>
    <scope>NUCLEOTIDE SEQUENCE [LARGE SCALE GENOMIC DNA]</scope>
    <source>
        <strain evidence="20 21">2789STDY5608791</strain>
    </source>
</reference>
<keyword evidence="8 16" id="KW-0812">Transmembrane</keyword>
<dbReference type="InterPro" id="IPR050445">
    <property type="entry name" value="Bact_polysacc_biosynth/exp"/>
</dbReference>
<name>A0A174JCE8_BACUN</name>
<dbReference type="Pfam" id="PF13614">
    <property type="entry name" value="AAA_31"/>
    <property type="match status" value="1"/>
</dbReference>
<evidence type="ECO:0000313" key="20">
    <source>
        <dbReference type="EMBL" id="CUO95567.1"/>
    </source>
</evidence>
<evidence type="ECO:0000313" key="21">
    <source>
        <dbReference type="Proteomes" id="UP000095419"/>
    </source>
</evidence>
<dbReference type="InterPro" id="IPR005702">
    <property type="entry name" value="Wzc-like_C"/>
</dbReference>
<keyword evidence="13 16" id="KW-0472">Membrane</keyword>
<keyword evidence="11" id="KW-0067">ATP-binding</keyword>
<evidence type="ECO:0000256" key="11">
    <source>
        <dbReference type="ARBA" id="ARBA00022840"/>
    </source>
</evidence>
<evidence type="ECO:0000256" key="16">
    <source>
        <dbReference type="SAM" id="Phobius"/>
    </source>
</evidence>
<evidence type="ECO:0000256" key="14">
    <source>
        <dbReference type="ARBA" id="ARBA00023137"/>
    </source>
</evidence>
<feature type="domain" description="Polysaccharide chain length determinant N-terminal" evidence="17">
    <location>
        <begin position="16"/>
        <end position="109"/>
    </location>
</feature>
<feature type="domain" description="Tyrosine-protein kinase G-rich" evidence="19">
    <location>
        <begin position="441"/>
        <end position="517"/>
    </location>
</feature>
<dbReference type="NCBIfam" id="TIGR01007">
    <property type="entry name" value="eps_fam"/>
    <property type="match status" value="1"/>
</dbReference>
<dbReference type="EC" id="2.7.10.2" evidence="4"/>
<evidence type="ECO:0000256" key="5">
    <source>
        <dbReference type="ARBA" id="ARBA00022475"/>
    </source>
</evidence>
<protein>
    <recommendedName>
        <fullName evidence="4">non-specific protein-tyrosine kinase</fullName>
        <ecNumber evidence="4">2.7.10.2</ecNumber>
    </recommendedName>
</protein>
<keyword evidence="9" id="KW-0547">Nucleotide-binding</keyword>
<evidence type="ECO:0000256" key="1">
    <source>
        <dbReference type="ARBA" id="ARBA00004429"/>
    </source>
</evidence>
<dbReference type="PANTHER" id="PTHR32309:SF13">
    <property type="entry name" value="FERRIC ENTEROBACTIN TRANSPORT PROTEIN FEPE"/>
    <property type="match status" value="1"/>
</dbReference>
<dbReference type="Pfam" id="PF13807">
    <property type="entry name" value="GNVR"/>
    <property type="match status" value="1"/>
</dbReference>
<keyword evidence="14" id="KW-0829">Tyrosine-protein kinase</keyword>
<evidence type="ECO:0000259" key="19">
    <source>
        <dbReference type="Pfam" id="PF13807"/>
    </source>
</evidence>
<evidence type="ECO:0000256" key="15">
    <source>
        <dbReference type="ARBA" id="ARBA00051245"/>
    </source>
</evidence>
<evidence type="ECO:0000259" key="18">
    <source>
        <dbReference type="Pfam" id="PF13614"/>
    </source>
</evidence>
<keyword evidence="7 20" id="KW-0808">Transferase</keyword>
<dbReference type="SUPFAM" id="SSF52540">
    <property type="entry name" value="P-loop containing nucleoside triphosphate hydrolases"/>
    <property type="match status" value="1"/>
</dbReference>